<feature type="non-terminal residue" evidence="2">
    <location>
        <position position="1"/>
    </location>
</feature>
<gene>
    <name evidence="2" type="ORF">CR513_47609</name>
</gene>
<evidence type="ECO:0000259" key="1">
    <source>
        <dbReference type="Pfam" id="PF03732"/>
    </source>
</evidence>
<keyword evidence="3" id="KW-1185">Reference proteome</keyword>
<feature type="domain" description="Retrotransposon gag" evidence="1">
    <location>
        <begin position="7"/>
        <end position="71"/>
    </location>
</feature>
<comment type="caution">
    <text evidence="2">The sequence shown here is derived from an EMBL/GenBank/DDBJ whole genome shotgun (WGS) entry which is preliminary data.</text>
</comment>
<dbReference type="Proteomes" id="UP000257109">
    <property type="component" value="Unassembled WGS sequence"/>
</dbReference>
<dbReference type="Pfam" id="PF03732">
    <property type="entry name" value="Retrotrans_gag"/>
    <property type="match status" value="1"/>
</dbReference>
<protein>
    <recommendedName>
        <fullName evidence="1">Retrotransposon gag domain-containing protein</fullName>
    </recommendedName>
</protein>
<evidence type="ECO:0000313" key="3">
    <source>
        <dbReference type="Proteomes" id="UP000257109"/>
    </source>
</evidence>
<name>A0A371F3K1_MUCPR</name>
<organism evidence="2 3">
    <name type="scientific">Mucuna pruriens</name>
    <name type="common">Velvet bean</name>
    <name type="synonym">Dolichos pruriens</name>
    <dbReference type="NCBI Taxonomy" id="157652"/>
    <lineage>
        <taxon>Eukaryota</taxon>
        <taxon>Viridiplantae</taxon>
        <taxon>Streptophyta</taxon>
        <taxon>Embryophyta</taxon>
        <taxon>Tracheophyta</taxon>
        <taxon>Spermatophyta</taxon>
        <taxon>Magnoliopsida</taxon>
        <taxon>eudicotyledons</taxon>
        <taxon>Gunneridae</taxon>
        <taxon>Pentapetalae</taxon>
        <taxon>rosids</taxon>
        <taxon>fabids</taxon>
        <taxon>Fabales</taxon>
        <taxon>Fabaceae</taxon>
        <taxon>Papilionoideae</taxon>
        <taxon>50 kb inversion clade</taxon>
        <taxon>NPAAA clade</taxon>
        <taxon>indigoferoid/millettioid clade</taxon>
        <taxon>Phaseoleae</taxon>
        <taxon>Mucuna</taxon>
    </lineage>
</organism>
<reference evidence="2" key="1">
    <citation type="submission" date="2018-05" db="EMBL/GenBank/DDBJ databases">
        <title>Draft genome of Mucuna pruriens seed.</title>
        <authorList>
            <person name="Nnadi N.E."/>
            <person name="Vos R."/>
            <person name="Hasami M.H."/>
            <person name="Devisetty U.K."/>
            <person name="Aguiy J.C."/>
        </authorList>
    </citation>
    <scope>NUCLEOTIDE SEQUENCE [LARGE SCALE GENOMIC DNA]</scope>
    <source>
        <strain evidence="2">JCA_2017</strain>
    </source>
</reference>
<dbReference type="EMBL" id="QJKJ01010733">
    <property type="protein sequence ID" value="RDX72850.1"/>
    <property type="molecule type" value="Genomic_DNA"/>
</dbReference>
<dbReference type="InterPro" id="IPR005162">
    <property type="entry name" value="Retrotrans_gag_dom"/>
</dbReference>
<accession>A0A371F3K1</accession>
<evidence type="ECO:0000313" key="2">
    <source>
        <dbReference type="EMBL" id="RDX72850.1"/>
    </source>
</evidence>
<sequence>MSQKRATLNWHTHLLPNSIDLLIMLMEKFKVQYTGPHHLTSIALVNLRQEEDESLHSFMERFSTVAVKIMDLNLECFNNIMIGHKSFIQELACQRLQALIDEYHTTPTRKPKHHGMPTVKCIN</sequence>
<proteinExistence type="predicted"/>
<dbReference type="OrthoDB" id="1751727at2759"/>
<dbReference type="AlphaFoldDB" id="A0A371F3K1"/>